<sequence length="439" mass="49759">MRQAIAWLSLLAALIGLSTGLEHLFGEYIQNGLLLDPSSHHHHDHSQCRISPPPQTPRHIEQDRKLAGRMKKTRDMNVHHPRTRLLDALHGYARYYQRQREELDRLQSLYKKVTRSQHRILEKHVRYSDKFITTDSLLRQNQALCSSMVDSALSFYGVSRPELEDHIRRRESEGRKPDRVAVSQTLKHIVRDWTVDGAAYERDDCFDCIARTLDKLFPENPDSIRVLLPGSGLGRLGHDISQKGFQVTLNEWSMFMNVAYRFLETHASSPSDISIHPFIDSWSHHASTADMQRPVRFPDVALNASGVVLVEGDFTTVLSGPDAAGAYDVVVTYFFIDTARNLASYFDTIRHLLRKGGHWINLGPLLYGTAPFVQLSLDEIVTVVTEGYGFRLLDLAGPECGLVTVPGVNVRGMQAAYGFDDRALTRNAYHAQFWVAQKT</sequence>
<evidence type="ECO:0000256" key="2">
    <source>
        <dbReference type="SAM" id="SignalP"/>
    </source>
</evidence>
<feature type="region of interest" description="Disordered" evidence="1">
    <location>
        <begin position="40"/>
        <end position="59"/>
    </location>
</feature>
<evidence type="ECO:0000313" key="3">
    <source>
        <dbReference type="EMBL" id="KAF4122057.1"/>
    </source>
</evidence>
<dbReference type="SMART" id="SM01296">
    <property type="entry name" value="N2227"/>
    <property type="match status" value="1"/>
</dbReference>
<dbReference type="SUPFAM" id="SSF53335">
    <property type="entry name" value="S-adenosyl-L-methionine-dependent methyltransferases"/>
    <property type="match status" value="1"/>
</dbReference>
<evidence type="ECO:0000256" key="1">
    <source>
        <dbReference type="SAM" id="MobiDB-lite"/>
    </source>
</evidence>
<protein>
    <submittedName>
        <fullName evidence="3">Carnosine N-methyltransferase</fullName>
    </submittedName>
</protein>
<dbReference type="Gene3D" id="3.40.50.150">
    <property type="entry name" value="Vaccinia Virus protein VP39"/>
    <property type="match status" value="1"/>
</dbReference>
<accession>A0A9P5D0V6</accession>
<evidence type="ECO:0000313" key="4">
    <source>
        <dbReference type="Proteomes" id="UP000749293"/>
    </source>
</evidence>
<gene>
    <name evidence="3" type="ORF">GMORB2_7650</name>
</gene>
<dbReference type="PANTHER" id="PTHR12303:SF13">
    <property type="match status" value="1"/>
</dbReference>
<feature type="signal peptide" evidence="2">
    <location>
        <begin position="1"/>
        <end position="20"/>
    </location>
</feature>
<dbReference type="Pfam" id="PF07942">
    <property type="entry name" value="CARME"/>
    <property type="match status" value="1"/>
</dbReference>
<keyword evidence="4" id="KW-1185">Reference proteome</keyword>
<dbReference type="InterPro" id="IPR012901">
    <property type="entry name" value="CARME"/>
</dbReference>
<dbReference type="OrthoDB" id="978at2759"/>
<name>A0A9P5D0V6_9HYPO</name>
<dbReference type="GO" id="GO:0008757">
    <property type="term" value="F:S-adenosylmethionine-dependent methyltransferase activity"/>
    <property type="evidence" value="ECO:0007669"/>
    <property type="project" value="InterPro"/>
</dbReference>
<dbReference type="PANTHER" id="PTHR12303">
    <property type="entry name" value="CARNOSINE N-METHYLTRANSFERASE"/>
    <property type="match status" value="1"/>
</dbReference>
<keyword evidence="2" id="KW-0732">Signal</keyword>
<reference evidence="3" key="1">
    <citation type="submission" date="2020-03" db="EMBL/GenBank/DDBJ databases">
        <title>Site-based positive gene gene selection in Geosmithia morbida across the United States reveals a broad range of putative effectors and factors for local host and environmental adapation.</title>
        <authorList>
            <person name="Onufrak A."/>
            <person name="Murdoch R.W."/>
            <person name="Gazis R."/>
            <person name="Huff M."/>
            <person name="Staton M."/>
            <person name="Klingeman W."/>
            <person name="Hadziabdic D."/>
        </authorList>
    </citation>
    <scope>NUCLEOTIDE SEQUENCE</scope>
    <source>
        <strain evidence="3">1262</strain>
    </source>
</reference>
<dbReference type="RefSeq" id="XP_035320709.1">
    <property type="nucleotide sequence ID" value="XM_035469615.1"/>
</dbReference>
<dbReference type="AlphaFoldDB" id="A0A9P5D0V6"/>
<dbReference type="InterPro" id="IPR029063">
    <property type="entry name" value="SAM-dependent_MTases_sf"/>
</dbReference>
<dbReference type="Proteomes" id="UP000749293">
    <property type="component" value="Unassembled WGS sequence"/>
</dbReference>
<dbReference type="GeneID" id="55973873"/>
<organism evidence="3 4">
    <name type="scientific">Geosmithia morbida</name>
    <dbReference type="NCBI Taxonomy" id="1094350"/>
    <lineage>
        <taxon>Eukaryota</taxon>
        <taxon>Fungi</taxon>
        <taxon>Dikarya</taxon>
        <taxon>Ascomycota</taxon>
        <taxon>Pezizomycotina</taxon>
        <taxon>Sordariomycetes</taxon>
        <taxon>Hypocreomycetidae</taxon>
        <taxon>Hypocreales</taxon>
        <taxon>Bionectriaceae</taxon>
        <taxon>Geosmithia</taxon>
    </lineage>
</organism>
<feature type="chain" id="PRO_5040388644" evidence="2">
    <location>
        <begin position="21"/>
        <end position="439"/>
    </location>
</feature>
<proteinExistence type="predicted"/>
<dbReference type="EMBL" id="JAANYQ010000010">
    <property type="protein sequence ID" value="KAF4122057.1"/>
    <property type="molecule type" value="Genomic_DNA"/>
</dbReference>
<comment type="caution">
    <text evidence="3">The sequence shown here is derived from an EMBL/GenBank/DDBJ whole genome shotgun (WGS) entry which is preliminary data.</text>
</comment>